<reference evidence="1 2" key="1">
    <citation type="submission" date="2016-10" db="EMBL/GenBank/DDBJ databases">
        <authorList>
            <person name="de Groot N.N."/>
        </authorList>
    </citation>
    <scope>NUCLEOTIDE SEQUENCE [LARGE SCALE GENOMIC DNA]</scope>
    <source>
        <strain evidence="1 2">DSM 22024</strain>
    </source>
</reference>
<name>A0A1H1PDE4_9ACTN</name>
<dbReference type="OrthoDB" id="9847102at2"/>
<proteinExistence type="predicted"/>
<gene>
    <name evidence="1" type="ORF">SAMN04489717_1601</name>
</gene>
<organism evidence="1 2">
    <name type="scientific">Actinopolymorpha singaporensis</name>
    <dbReference type="NCBI Taxonomy" id="117157"/>
    <lineage>
        <taxon>Bacteria</taxon>
        <taxon>Bacillati</taxon>
        <taxon>Actinomycetota</taxon>
        <taxon>Actinomycetes</taxon>
        <taxon>Propionibacteriales</taxon>
        <taxon>Actinopolymorphaceae</taxon>
        <taxon>Actinopolymorpha</taxon>
    </lineage>
</organism>
<protein>
    <submittedName>
        <fullName evidence="1">Uncharacterized protein</fullName>
    </submittedName>
</protein>
<evidence type="ECO:0000313" key="1">
    <source>
        <dbReference type="EMBL" id="SDS09291.1"/>
    </source>
</evidence>
<keyword evidence="2" id="KW-1185">Reference proteome</keyword>
<dbReference type="RefSeq" id="WP_092651983.1">
    <property type="nucleotide sequence ID" value="NZ_LT629732.1"/>
</dbReference>
<sequence length="96" mass="10261">MTDLDEPRQGSAEPRSALAARNVTGHQVLLITIDEDLGTAKYTYGYRAVSDVITGPDGRRTVQVTPDSTRPTRANSVTWPAELVLVTCAPGCACQS</sequence>
<dbReference type="AlphaFoldDB" id="A0A1H1PDE4"/>
<accession>A0A1H1PDE4</accession>
<dbReference type="Proteomes" id="UP000198983">
    <property type="component" value="Chromosome I"/>
</dbReference>
<dbReference type="EMBL" id="LT629732">
    <property type="protein sequence ID" value="SDS09291.1"/>
    <property type="molecule type" value="Genomic_DNA"/>
</dbReference>
<evidence type="ECO:0000313" key="2">
    <source>
        <dbReference type="Proteomes" id="UP000198983"/>
    </source>
</evidence>